<dbReference type="PANTHER" id="PTHR10357">
    <property type="entry name" value="ALPHA-AMYLASE FAMILY MEMBER"/>
    <property type="match status" value="1"/>
</dbReference>
<feature type="transmembrane region" description="Helical" evidence="2">
    <location>
        <begin position="186"/>
        <end position="215"/>
    </location>
</feature>
<dbReference type="PANTHER" id="PTHR10357:SF179">
    <property type="entry name" value="NEUTRAL AND BASIC AMINO ACID TRANSPORT PROTEIN RBAT"/>
    <property type="match status" value="1"/>
</dbReference>
<feature type="domain" description="Glycosyl hydrolase family 13 catalytic" evidence="3">
    <location>
        <begin position="235"/>
        <end position="592"/>
    </location>
</feature>
<protein>
    <submittedName>
        <fullName evidence="5">Neutral and basic amino acid transport protein rBAT-like</fullName>
    </submittedName>
</protein>
<feature type="region of interest" description="Disordered" evidence="1">
    <location>
        <begin position="1"/>
        <end position="20"/>
    </location>
</feature>
<dbReference type="Gene3D" id="3.20.20.80">
    <property type="entry name" value="Glycosidases"/>
    <property type="match status" value="1"/>
</dbReference>
<organism evidence="4 5">
    <name type="scientific">Limulus polyphemus</name>
    <name type="common">Atlantic horseshoe crab</name>
    <dbReference type="NCBI Taxonomy" id="6850"/>
    <lineage>
        <taxon>Eukaryota</taxon>
        <taxon>Metazoa</taxon>
        <taxon>Ecdysozoa</taxon>
        <taxon>Arthropoda</taxon>
        <taxon>Chelicerata</taxon>
        <taxon>Merostomata</taxon>
        <taxon>Xiphosura</taxon>
        <taxon>Limulidae</taxon>
        <taxon>Limulus</taxon>
    </lineage>
</organism>
<dbReference type="InterPro" id="IPR017853">
    <property type="entry name" value="GH"/>
</dbReference>
<dbReference type="GeneID" id="106466802"/>
<dbReference type="Proteomes" id="UP000694941">
    <property type="component" value="Unplaced"/>
</dbReference>
<dbReference type="SUPFAM" id="SSF51445">
    <property type="entry name" value="(Trans)glycosidases"/>
    <property type="match status" value="1"/>
</dbReference>
<evidence type="ECO:0000256" key="1">
    <source>
        <dbReference type="SAM" id="MobiDB-lite"/>
    </source>
</evidence>
<name>A0ABM1T5K1_LIMPO</name>
<evidence type="ECO:0000256" key="2">
    <source>
        <dbReference type="SAM" id="Phobius"/>
    </source>
</evidence>
<evidence type="ECO:0000313" key="5">
    <source>
        <dbReference type="RefSeq" id="XP_022251157.1"/>
    </source>
</evidence>
<reference evidence="5" key="1">
    <citation type="submission" date="2025-08" db="UniProtKB">
        <authorList>
            <consortium name="RefSeq"/>
        </authorList>
    </citation>
    <scope>IDENTIFICATION</scope>
    <source>
        <tissue evidence="5">Muscle</tissue>
    </source>
</reference>
<dbReference type="RefSeq" id="XP_022251157.1">
    <property type="nucleotide sequence ID" value="XM_022395449.1"/>
</dbReference>
<dbReference type="InterPro" id="IPR006047">
    <property type="entry name" value="GH13_cat_dom"/>
</dbReference>
<keyword evidence="2" id="KW-1133">Transmembrane helix</keyword>
<evidence type="ECO:0000313" key="4">
    <source>
        <dbReference type="Proteomes" id="UP000694941"/>
    </source>
</evidence>
<gene>
    <name evidence="5" type="primary">LOC106466802</name>
</gene>
<dbReference type="Pfam" id="PF00128">
    <property type="entry name" value="Alpha-amylase"/>
    <property type="match status" value="1"/>
</dbReference>
<evidence type="ECO:0000259" key="3">
    <source>
        <dbReference type="SMART" id="SM00642"/>
    </source>
</evidence>
<sequence>MQMDAEHTNRSPRKLSTHHDVSSFDDHRISTVWPVIKRSLKSELCSQVLVDLGHSDVNGTSTSDLEDTSFSGADEAKMASDCMTQVPNGNSDNDVSENLNHIIIENEQKIPDTDDDPSTCLIPKYPSTDSEESYEPGLFTRLLSTAYNVPYTVRQAHRVDKRNQNFSERAEPMMMAKCSSRSLLHWNWAAIRLGCFVILVFIIVSIFCVVIRLVTPGNRTNELRRGWWQGTVSYEIFPASFQDSDNDGYGDFKGLIQRLDYVQSLNVTSVRLNSIFSALDYPLEYSHIIDFLSVDPHLGRMEDFQELVEELHARDMRLILDINPSLTSDQHTWAAHWLQNSSGKFKYYYVNNEILANFSEFEEDEKENPSRPFGSQLFLNWSHPAVQKEIEDVLDFWLQKGVDGFYVKGLNNLRRDNQTDLYSVMRRWRYLLDIYSVDDNKKIMMISDIFVKKLKDEQSLTFRLIFDLCDLIDVQLHISLNHVSTVKTQFLDIAEWSNVSTSPWTNWHIGSVATSRLASRLDTDYTLGAMMFLLMLPGSISLFYGDEINLQDSIDITTGKTYSEGQLCPMQWEPTFEANFTSNESLPWLPIRPDYLVNNVAKRSVNITLLRHIISAKQRSPSLWMKAFYTHDSYTSGKQMSTFIFHYIDTNVIVFERHFSDYKKYVVFAGFGEAKRTHNFSSYFSNVKVLFSTYSNFNSFNLDKLSVYPGTVLVGEIVR</sequence>
<proteinExistence type="predicted"/>
<accession>A0ABM1T5K1</accession>
<dbReference type="SMART" id="SM00642">
    <property type="entry name" value="Aamy"/>
    <property type="match status" value="1"/>
</dbReference>
<keyword evidence="2" id="KW-0472">Membrane</keyword>
<keyword evidence="2" id="KW-0812">Transmembrane</keyword>
<keyword evidence="4" id="KW-1185">Reference proteome</keyword>